<dbReference type="Pfam" id="PF11929">
    <property type="entry name" value="DUF3447"/>
    <property type="match status" value="1"/>
</dbReference>
<proteinExistence type="predicted"/>
<dbReference type="PANTHER" id="PTHR24159">
    <property type="match status" value="1"/>
</dbReference>
<sequence length="633" mass="74177">MFSTSFNSDSKSQRKAITIAITINDYTFETSKDFAMFLSPVIKQYFKKNKNSSCFHMQIPDLINPFFRDDYVYISLLFRNKPIFINFRNKGVLSIIAKELKIEELNNKIQLFDDINDTIINNETIILYSEFSKLLVSLNDTNFEESLIEVKDRFSQIDQQFMLNMTLTISETIPQQIEIIIRLLITIDQQKQSNIIQNFVSLVFEDILNYVHVKPACFIIRLLKKENILSDDQISELLYKLEHQKYGGNKSNSGESIIDTVIFRTDDVKFLITHHDTTGDNPDYYFQILKHDDLDSLIACSTKLDFSSHMYAQSCDYDRYMIFSRNHYIRKEGFSFIDICAYFGSTKCFDFLLINNYEITQQTANFAIAGGSSEIIRKADQENMLKISKIMFSYAIYFHRYETFEWLLEKLDCYNVVDYPNNFPYPNDTIDFFTLMKNNSCLIETIKCYNIDTMLCLLSNGAPCECLFIYSMIYDNFYLSKLALSMKHRHGYRPLSCYFGSEPPIHIAIFKNQIDIVESLINEYIVNINDEWNNLSPIESAMQLGHKKLVEILYSHKNINISPTILDSLLYLSLKGNQIDLYRMFQQKKPKLNSVNKNHQSILQTAIKFNHIELSWELLKNPKVRCFIEDNMV</sequence>
<evidence type="ECO:0000313" key="3">
    <source>
        <dbReference type="Proteomes" id="UP000179807"/>
    </source>
</evidence>
<accession>A0A1J4J7G3</accession>
<dbReference type="AlphaFoldDB" id="A0A1J4J7G3"/>
<dbReference type="PANTHER" id="PTHR24159:SF5">
    <property type="entry name" value="ANK_REP_REGION DOMAIN-CONTAINING PROTEIN"/>
    <property type="match status" value="1"/>
</dbReference>
<keyword evidence="3" id="KW-1185">Reference proteome</keyword>
<comment type="caution">
    <text evidence="2">The sequence shown here is derived from an EMBL/GenBank/DDBJ whole genome shotgun (WGS) entry which is preliminary data.</text>
</comment>
<evidence type="ECO:0000259" key="1">
    <source>
        <dbReference type="Pfam" id="PF11929"/>
    </source>
</evidence>
<feature type="domain" description="DUF3447" evidence="1">
    <location>
        <begin position="356"/>
        <end position="413"/>
    </location>
</feature>
<dbReference type="GeneID" id="94846937"/>
<dbReference type="InterPro" id="IPR020683">
    <property type="entry name" value="DUF3447"/>
</dbReference>
<dbReference type="RefSeq" id="XP_068348209.1">
    <property type="nucleotide sequence ID" value="XM_068512233.1"/>
</dbReference>
<gene>
    <name evidence="2" type="ORF">TRFO_38742</name>
</gene>
<evidence type="ECO:0000313" key="2">
    <source>
        <dbReference type="EMBL" id="OHS95072.1"/>
    </source>
</evidence>
<dbReference type="EMBL" id="MLAK01001267">
    <property type="protein sequence ID" value="OHS95072.1"/>
    <property type="molecule type" value="Genomic_DNA"/>
</dbReference>
<dbReference type="SMART" id="SM00248">
    <property type="entry name" value="ANK"/>
    <property type="match status" value="6"/>
</dbReference>
<dbReference type="Proteomes" id="UP000179807">
    <property type="component" value="Unassembled WGS sequence"/>
</dbReference>
<reference evidence="2" key="1">
    <citation type="submission" date="2016-10" db="EMBL/GenBank/DDBJ databases">
        <authorList>
            <person name="Benchimol M."/>
            <person name="Almeida L.G."/>
            <person name="Vasconcelos A.T."/>
            <person name="Perreira-Neves A."/>
            <person name="Rosa I.A."/>
            <person name="Tasca T."/>
            <person name="Bogo M.R."/>
            <person name="de Souza W."/>
        </authorList>
    </citation>
    <scope>NUCLEOTIDE SEQUENCE [LARGE SCALE GENOMIC DNA]</scope>
    <source>
        <strain evidence="2">K</strain>
    </source>
</reference>
<protein>
    <recommendedName>
        <fullName evidence="1">DUF3447 domain-containing protein</fullName>
    </recommendedName>
</protein>
<dbReference type="InterPro" id="IPR036770">
    <property type="entry name" value="Ankyrin_rpt-contain_sf"/>
</dbReference>
<dbReference type="Gene3D" id="1.25.40.20">
    <property type="entry name" value="Ankyrin repeat-containing domain"/>
    <property type="match status" value="1"/>
</dbReference>
<name>A0A1J4J7G3_9EUKA</name>
<dbReference type="SUPFAM" id="SSF48403">
    <property type="entry name" value="Ankyrin repeat"/>
    <property type="match status" value="1"/>
</dbReference>
<dbReference type="VEuPathDB" id="TrichDB:TRFO_38742"/>
<organism evidence="2 3">
    <name type="scientific">Tritrichomonas foetus</name>
    <dbReference type="NCBI Taxonomy" id="1144522"/>
    <lineage>
        <taxon>Eukaryota</taxon>
        <taxon>Metamonada</taxon>
        <taxon>Parabasalia</taxon>
        <taxon>Tritrichomonadida</taxon>
        <taxon>Tritrichomonadidae</taxon>
        <taxon>Tritrichomonas</taxon>
    </lineage>
</organism>
<dbReference type="InterPro" id="IPR002110">
    <property type="entry name" value="Ankyrin_rpt"/>
</dbReference>